<reference evidence="1" key="3">
    <citation type="submission" date="2025-09" db="UniProtKB">
        <authorList>
            <consortium name="Ensembl"/>
        </authorList>
    </citation>
    <scope>IDENTIFICATION</scope>
</reference>
<sequence>PLALLRKLLESNEVTPQPPLLQTRQSLISPFLPLHHPPVQLQISLPTGPVVQPILPSFSTSLAPPPEICIVMMVCALLHAVSLLQTGLLMFEIKSQAIF</sequence>
<dbReference type="Ensembl" id="ENSFALT00000034752.1">
    <property type="protein sequence ID" value="ENSFALP00000016469.1"/>
    <property type="gene ID" value="ENSFALG00000024584.1"/>
</dbReference>
<evidence type="ECO:0000313" key="2">
    <source>
        <dbReference type="Proteomes" id="UP000016665"/>
    </source>
</evidence>
<keyword evidence="2" id="KW-1185">Reference proteome</keyword>
<dbReference type="Proteomes" id="UP000016665">
    <property type="component" value="Chromosome 2"/>
</dbReference>
<name>A0A803V163_FICAL</name>
<protein>
    <submittedName>
        <fullName evidence="1">Uncharacterized protein</fullName>
    </submittedName>
</protein>
<organism evidence="1 2">
    <name type="scientific">Ficedula albicollis</name>
    <name type="common">Collared flycatcher</name>
    <name type="synonym">Muscicapa albicollis</name>
    <dbReference type="NCBI Taxonomy" id="59894"/>
    <lineage>
        <taxon>Eukaryota</taxon>
        <taxon>Metazoa</taxon>
        <taxon>Chordata</taxon>
        <taxon>Craniata</taxon>
        <taxon>Vertebrata</taxon>
        <taxon>Euteleostomi</taxon>
        <taxon>Archelosauria</taxon>
        <taxon>Archosauria</taxon>
        <taxon>Dinosauria</taxon>
        <taxon>Saurischia</taxon>
        <taxon>Theropoda</taxon>
        <taxon>Coelurosauria</taxon>
        <taxon>Aves</taxon>
        <taxon>Neognathae</taxon>
        <taxon>Neoaves</taxon>
        <taxon>Telluraves</taxon>
        <taxon>Australaves</taxon>
        <taxon>Passeriformes</taxon>
        <taxon>Muscicapidae</taxon>
        <taxon>Ficedula</taxon>
    </lineage>
</organism>
<reference evidence="1 2" key="1">
    <citation type="journal article" date="2012" name="Nature">
        <title>The genomic landscape of species divergence in Ficedula flycatchers.</title>
        <authorList>
            <person name="Ellegren H."/>
            <person name="Smeds L."/>
            <person name="Burri R."/>
            <person name="Olason P.I."/>
            <person name="Backstrom N."/>
            <person name="Kawakami T."/>
            <person name="Kunstner A."/>
            <person name="Makinen H."/>
            <person name="Nadachowska-Brzyska K."/>
            <person name="Qvarnstrom A."/>
            <person name="Uebbing S."/>
            <person name="Wolf J.B."/>
        </authorList>
    </citation>
    <scope>NUCLEOTIDE SEQUENCE [LARGE SCALE GENOMIC DNA]</scope>
</reference>
<accession>A0A803V163</accession>
<proteinExistence type="predicted"/>
<reference evidence="1" key="2">
    <citation type="submission" date="2025-08" db="UniProtKB">
        <authorList>
            <consortium name="Ensembl"/>
        </authorList>
    </citation>
    <scope>IDENTIFICATION</scope>
</reference>
<evidence type="ECO:0000313" key="1">
    <source>
        <dbReference type="Ensembl" id="ENSFALP00000016469.1"/>
    </source>
</evidence>
<dbReference type="AlphaFoldDB" id="A0A803V163"/>